<dbReference type="Pfam" id="PF00990">
    <property type="entry name" value="GGDEF"/>
    <property type="match status" value="1"/>
</dbReference>
<evidence type="ECO:0000256" key="1">
    <source>
        <dbReference type="ARBA" id="ARBA00012528"/>
    </source>
</evidence>
<dbReference type="AlphaFoldDB" id="A0A2M9Z8Z4"/>
<accession>A0A2M9Z8Z4</accession>
<dbReference type="NCBIfam" id="TIGR00254">
    <property type="entry name" value="GGDEF"/>
    <property type="match status" value="1"/>
</dbReference>
<dbReference type="PANTHER" id="PTHR45138">
    <property type="entry name" value="REGULATORY COMPONENTS OF SENSORY TRANSDUCTION SYSTEM"/>
    <property type="match status" value="1"/>
</dbReference>
<dbReference type="EC" id="2.7.7.65" evidence="1"/>
<feature type="domain" description="GGDEF" evidence="3">
    <location>
        <begin position="163"/>
        <end position="296"/>
    </location>
</feature>
<dbReference type="InterPro" id="IPR000160">
    <property type="entry name" value="GGDEF_dom"/>
</dbReference>
<dbReference type="InterPro" id="IPR029787">
    <property type="entry name" value="Nucleotide_cyclase"/>
</dbReference>
<dbReference type="Gene3D" id="3.30.450.20">
    <property type="entry name" value="PAS domain"/>
    <property type="match status" value="1"/>
</dbReference>
<gene>
    <name evidence="4" type="ORF">CH371_15400</name>
</gene>
<evidence type="ECO:0000313" key="4">
    <source>
        <dbReference type="EMBL" id="PJZ64890.1"/>
    </source>
</evidence>
<dbReference type="Gene3D" id="3.30.70.270">
    <property type="match status" value="1"/>
</dbReference>
<protein>
    <recommendedName>
        <fullName evidence="1">diguanylate cyclase</fullName>
        <ecNumber evidence="1">2.7.7.65</ecNumber>
    </recommendedName>
</protein>
<dbReference type="PANTHER" id="PTHR45138:SF9">
    <property type="entry name" value="DIGUANYLATE CYCLASE DGCM-RELATED"/>
    <property type="match status" value="1"/>
</dbReference>
<dbReference type="GO" id="GO:0052621">
    <property type="term" value="F:diguanylate cyclase activity"/>
    <property type="evidence" value="ECO:0007669"/>
    <property type="project" value="UniProtKB-EC"/>
</dbReference>
<comment type="catalytic activity">
    <reaction evidence="2">
        <text>2 GTP = 3',3'-c-di-GMP + 2 diphosphate</text>
        <dbReference type="Rhea" id="RHEA:24898"/>
        <dbReference type="ChEBI" id="CHEBI:33019"/>
        <dbReference type="ChEBI" id="CHEBI:37565"/>
        <dbReference type="ChEBI" id="CHEBI:58805"/>
        <dbReference type="EC" id="2.7.7.65"/>
    </reaction>
</comment>
<comment type="caution">
    <text evidence="4">The sequence shown here is derived from an EMBL/GenBank/DDBJ whole genome shotgun (WGS) entry which is preliminary data.</text>
</comment>
<dbReference type="SMART" id="SM00267">
    <property type="entry name" value="GGDEF"/>
    <property type="match status" value="1"/>
</dbReference>
<dbReference type="CDD" id="cd01949">
    <property type="entry name" value="GGDEF"/>
    <property type="match status" value="1"/>
</dbReference>
<evidence type="ECO:0000256" key="2">
    <source>
        <dbReference type="ARBA" id="ARBA00034247"/>
    </source>
</evidence>
<dbReference type="Proteomes" id="UP000231912">
    <property type="component" value="Unassembled WGS sequence"/>
</dbReference>
<dbReference type="EMBL" id="NPDT01000007">
    <property type="protein sequence ID" value="PJZ64890.1"/>
    <property type="molecule type" value="Genomic_DNA"/>
</dbReference>
<organism evidence="4 5">
    <name type="scientific">Leptospira wolffii</name>
    <dbReference type="NCBI Taxonomy" id="409998"/>
    <lineage>
        <taxon>Bacteria</taxon>
        <taxon>Pseudomonadati</taxon>
        <taxon>Spirochaetota</taxon>
        <taxon>Spirochaetia</taxon>
        <taxon>Leptospirales</taxon>
        <taxon>Leptospiraceae</taxon>
        <taxon>Leptospira</taxon>
    </lineage>
</organism>
<name>A0A2M9Z8Z4_9LEPT</name>
<sequence>MSASQKNYWIRSSNFLESVDEAVLIVDSKGKLIDSNPSAHELGLVPHKNNVRDNIWYHILSQRDPKEHIPLTLRTETGKHRFICRCIPVLMEEKEPAKAFLFRDITQQKNAESMAKRYETLYRRREVKVRELEIRDKLTGLFNRDYTIEAFRTEVYRAERTESGIGIVYFDIDRLKGINELYGTSKGDLFIQALGKILSENTRRSDIACRIGGEEFLLLLPGASRTIVLERAEKVRRLFSEFQITEMPEDVRCSVSVGVAMYPQDGVNTDDLLREVQAAIYVAKRSGRNRVVSTGT</sequence>
<proteinExistence type="predicted"/>
<evidence type="ECO:0000313" key="5">
    <source>
        <dbReference type="Proteomes" id="UP000231912"/>
    </source>
</evidence>
<dbReference type="InterPro" id="IPR043128">
    <property type="entry name" value="Rev_trsase/Diguanyl_cyclase"/>
</dbReference>
<dbReference type="PROSITE" id="PS50887">
    <property type="entry name" value="GGDEF"/>
    <property type="match status" value="1"/>
</dbReference>
<reference evidence="4 5" key="1">
    <citation type="submission" date="2017-07" db="EMBL/GenBank/DDBJ databases">
        <title>Leptospira spp. isolated from tropical soils.</title>
        <authorList>
            <person name="Thibeaux R."/>
            <person name="Iraola G."/>
            <person name="Ferres I."/>
            <person name="Bierque E."/>
            <person name="Girault D."/>
            <person name="Soupe-Gilbert M.-E."/>
            <person name="Picardeau M."/>
            <person name="Goarant C."/>
        </authorList>
    </citation>
    <scope>NUCLEOTIDE SEQUENCE [LARGE SCALE GENOMIC DNA]</scope>
    <source>
        <strain evidence="4 5">FH2-C-A2</strain>
    </source>
</reference>
<dbReference type="SUPFAM" id="SSF55073">
    <property type="entry name" value="Nucleotide cyclase"/>
    <property type="match status" value="1"/>
</dbReference>
<evidence type="ECO:0000259" key="3">
    <source>
        <dbReference type="PROSITE" id="PS50887"/>
    </source>
</evidence>
<dbReference type="InterPro" id="IPR050469">
    <property type="entry name" value="Diguanylate_Cyclase"/>
</dbReference>